<accession>A0A2S2Q4K5</accession>
<dbReference type="AlphaFoldDB" id="A0A2S2Q4K5"/>
<organism evidence="1">
    <name type="scientific">Sipha flava</name>
    <name type="common">yellow sugarcane aphid</name>
    <dbReference type="NCBI Taxonomy" id="143950"/>
    <lineage>
        <taxon>Eukaryota</taxon>
        <taxon>Metazoa</taxon>
        <taxon>Ecdysozoa</taxon>
        <taxon>Arthropoda</taxon>
        <taxon>Hexapoda</taxon>
        <taxon>Insecta</taxon>
        <taxon>Pterygota</taxon>
        <taxon>Neoptera</taxon>
        <taxon>Paraneoptera</taxon>
        <taxon>Hemiptera</taxon>
        <taxon>Sternorrhyncha</taxon>
        <taxon>Aphidomorpha</taxon>
        <taxon>Aphidoidea</taxon>
        <taxon>Aphididae</taxon>
        <taxon>Sipha</taxon>
    </lineage>
</organism>
<reference evidence="1" key="1">
    <citation type="submission" date="2018-04" db="EMBL/GenBank/DDBJ databases">
        <title>Transcriptome assembly of Sipha flava.</title>
        <authorList>
            <person name="Scully E.D."/>
            <person name="Geib S.M."/>
            <person name="Palmer N.A."/>
            <person name="Koch K."/>
            <person name="Bradshaw J."/>
            <person name="Heng-Moss T."/>
            <person name="Sarath G."/>
        </authorList>
    </citation>
    <scope>NUCLEOTIDE SEQUENCE</scope>
</reference>
<sequence>MGNKRKVLIAHDMIKEIQNETEDIMTKEMVLGNVKVRNAIVNLGNKFIQSIKEDCGSNVTLNIPNLKGDNTSIRTWPLAVSLFEQGTIVSREKTASPHLIQ</sequence>
<gene>
    <name evidence="1" type="ORF">g.7807</name>
</gene>
<name>A0A2S2Q4K5_9HEMI</name>
<evidence type="ECO:0000313" key="1">
    <source>
        <dbReference type="EMBL" id="MBY72667.1"/>
    </source>
</evidence>
<dbReference type="EMBL" id="GGMS01003464">
    <property type="protein sequence ID" value="MBY72667.1"/>
    <property type="molecule type" value="Transcribed_RNA"/>
</dbReference>
<proteinExistence type="predicted"/>
<dbReference type="OrthoDB" id="10027144at2759"/>
<protein>
    <submittedName>
        <fullName evidence="1">Uncharacterized protein</fullName>
    </submittedName>
</protein>